<feature type="compositionally biased region" description="Basic and acidic residues" evidence="1">
    <location>
        <begin position="32"/>
        <end position="42"/>
    </location>
</feature>
<protein>
    <recommendedName>
        <fullName evidence="4">Tat (Twin-arginine translocation) pathway signal sequence</fullName>
    </recommendedName>
</protein>
<feature type="region of interest" description="Disordered" evidence="1">
    <location>
        <begin position="27"/>
        <end position="72"/>
    </location>
</feature>
<evidence type="ECO:0000313" key="2">
    <source>
        <dbReference type="EMBL" id="MFD1562247.1"/>
    </source>
</evidence>
<keyword evidence="3" id="KW-1185">Reference proteome</keyword>
<dbReference type="PROSITE" id="PS51257">
    <property type="entry name" value="PROKAR_LIPOPROTEIN"/>
    <property type="match status" value="1"/>
</dbReference>
<sequence>MTRDRGEDNYSASRRGFLTTTAAAMGAAAGCTEDKQNDDSSDVKPTTSDTDYNQPEENTTEEQEQEPEEEITEEAEYWIDQSFEEMFSEKLMPNMDKFTQGVDAFREAYPKEKVQEQLRNNPDEFYGEIVMGGFSDMGVGEDHTYRGATNLAHSTNFVMHEVLDEEFQKDISPDSSDRGYAIPTSMVIDGGILHGVDIHTEDNLTVGLPSFERINKGQILSPKDKEDAFTGNGRRLSMTETKLADAFAEREDNHLNYRLENLTRLASDLKAVREKGNLGQSGVDATHMEYGKLVPGLYPPGMIPGNPPMWMAESGAERLRQQIGTNGYDGTTDSYYNGPDHVIELFNGFNGEVTKEQKGIVYNDNGSLAVEPVPEEDYEEWLEQDPVPMWAPEP</sequence>
<evidence type="ECO:0008006" key="4">
    <source>
        <dbReference type="Google" id="ProtNLM"/>
    </source>
</evidence>
<proteinExistence type="predicted"/>
<dbReference type="Proteomes" id="UP001597076">
    <property type="component" value="Unassembled WGS sequence"/>
</dbReference>
<accession>A0ABD6BCK7</accession>
<reference evidence="2 3" key="1">
    <citation type="journal article" date="2019" name="Int. J. Syst. Evol. Microbiol.">
        <title>The Global Catalogue of Microorganisms (GCM) 10K type strain sequencing project: providing services to taxonomists for standard genome sequencing and annotation.</title>
        <authorList>
            <consortium name="The Broad Institute Genomics Platform"/>
            <consortium name="The Broad Institute Genome Sequencing Center for Infectious Disease"/>
            <person name="Wu L."/>
            <person name="Ma J."/>
        </authorList>
    </citation>
    <scope>NUCLEOTIDE SEQUENCE [LARGE SCALE GENOMIC DNA]</scope>
    <source>
        <strain evidence="2 3">CGMCC 1.12230</strain>
    </source>
</reference>
<organism evidence="2 3">
    <name type="scientific">Haloarchaeobius amylolyticus</name>
    <dbReference type="NCBI Taxonomy" id="1198296"/>
    <lineage>
        <taxon>Archaea</taxon>
        <taxon>Methanobacteriati</taxon>
        <taxon>Methanobacteriota</taxon>
        <taxon>Stenosarchaea group</taxon>
        <taxon>Halobacteria</taxon>
        <taxon>Halobacteriales</taxon>
        <taxon>Halorubellaceae</taxon>
        <taxon>Haloarchaeobius</taxon>
    </lineage>
</organism>
<evidence type="ECO:0000313" key="3">
    <source>
        <dbReference type="Proteomes" id="UP001597076"/>
    </source>
</evidence>
<gene>
    <name evidence="2" type="ORF">ACFR99_01510</name>
</gene>
<name>A0ABD6BCK7_9EURY</name>
<feature type="compositionally biased region" description="Polar residues" evidence="1">
    <location>
        <begin position="43"/>
        <end position="52"/>
    </location>
</feature>
<comment type="caution">
    <text evidence="2">The sequence shown here is derived from an EMBL/GenBank/DDBJ whole genome shotgun (WGS) entry which is preliminary data.</text>
</comment>
<dbReference type="AlphaFoldDB" id="A0ABD6BCK7"/>
<feature type="compositionally biased region" description="Acidic residues" evidence="1">
    <location>
        <begin position="58"/>
        <end position="72"/>
    </location>
</feature>
<dbReference type="EMBL" id="JBHUDI010000001">
    <property type="protein sequence ID" value="MFD1562247.1"/>
    <property type="molecule type" value="Genomic_DNA"/>
</dbReference>
<dbReference type="RefSeq" id="WP_390283679.1">
    <property type="nucleotide sequence ID" value="NZ_JBHUDI010000001.1"/>
</dbReference>
<evidence type="ECO:0000256" key="1">
    <source>
        <dbReference type="SAM" id="MobiDB-lite"/>
    </source>
</evidence>